<keyword evidence="1" id="KW-0812">Transmembrane</keyword>
<reference evidence="2" key="1">
    <citation type="submission" date="2020-11" db="EMBL/GenBank/DDBJ databases">
        <title>Sequencing the genomes of 1000 actinobacteria strains.</title>
        <authorList>
            <person name="Klenk H.-P."/>
        </authorList>
    </citation>
    <scope>NUCLEOTIDE SEQUENCE</scope>
    <source>
        <strain evidence="2">DSM 43175</strain>
    </source>
</reference>
<feature type="transmembrane region" description="Helical" evidence="1">
    <location>
        <begin position="16"/>
        <end position="36"/>
    </location>
</feature>
<comment type="caution">
    <text evidence="2">The sequence shown here is derived from an EMBL/GenBank/DDBJ whole genome shotgun (WGS) entry which is preliminary data.</text>
</comment>
<keyword evidence="1" id="KW-1133">Transmembrane helix</keyword>
<sequence length="40" mass="4268">MALAAAMHLRRKEPSGLPVTSILFVLAALVAVGRFGPYGW</sequence>
<accession>A0A931GT93</accession>
<keyword evidence="3" id="KW-1185">Reference proteome</keyword>
<name>A0A931GT93_9ACTN</name>
<dbReference type="EMBL" id="JADOUA010000001">
    <property type="protein sequence ID" value="MBG6091744.1"/>
    <property type="molecule type" value="Genomic_DNA"/>
</dbReference>
<protein>
    <submittedName>
        <fullName evidence="2">Uncharacterized protein</fullName>
    </submittedName>
</protein>
<organism evidence="2 3">
    <name type="scientific">Actinomadura viridis</name>
    <dbReference type="NCBI Taxonomy" id="58110"/>
    <lineage>
        <taxon>Bacteria</taxon>
        <taxon>Bacillati</taxon>
        <taxon>Actinomycetota</taxon>
        <taxon>Actinomycetes</taxon>
        <taxon>Streptosporangiales</taxon>
        <taxon>Thermomonosporaceae</taxon>
        <taxon>Actinomadura</taxon>
    </lineage>
</organism>
<keyword evidence="1" id="KW-0472">Membrane</keyword>
<dbReference type="Proteomes" id="UP000614047">
    <property type="component" value="Unassembled WGS sequence"/>
</dbReference>
<evidence type="ECO:0000313" key="3">
    <source>
        <dbReference type="Proteomes" id="UP000614047"/>
    </source>
</evidence>
<dbReference type="RefSeq" id="WP_269217950.1">
    <property type="nucleotide sequence ID" value="NZ_BAABES010000002.1"/>
</dbReference>
<proteinExistence type="predicted"/>
<evidence type="ECO:0000256" key="1">
    <source>
        <dbReference type="SAM" id="Phobius"/>
    </source>
</evidence>
<gene>
    <name evidence="2" type="ORF">IW256_005857</name>
</gene>
<evidence type="ECO:0000313" key="2">
    <source>
        <dbReference type="EMBL" id="MBG6091744.1"/>
    </source>
</evidence>
<dbReference type="AlphaFoldDB" id="A0A931GT93"/>